<protein>
    <submittedName>
        <fullName evidence="1">Uncharacterized protein</fullName>
    </submittedName>
</protein>
<proteinExistence type="predicted"/>
<keyword evidence="2" id="KW-1185">Reference proteome</keyword>
<dbReference type="EMBL" id="CP099418">
    <property type="protein sequence ID" value="USW46867.1"/>
    <property type="molecule type" value="Genomic_DNA"/>
</dbReference>
<accession>A0A9Q9ADF1</accession>
<name>A0A9Q9ADF1_9PEZI</name>
<sequence length="173" mass="19182">MMLLLAFLATAFAYKLQFYGTDDCSGPVIKHMDISVKDGYLQASAYNDVSASVSVADEPSDVLSTDIVTFFAAPDYDSSVVLAEGNTGCLNVGAAITFFSSIEVIRRDLPHDQPKRSDIKHGDFFEHDGTTWRWKQVAHGAFRNVRAEEWDSSVLADDTILEHGENYPFDFEA</sequence>
<organism evidence="1 2">
    <name type="scientific">Septoria linicola</name>
    <dbReference type="NCBI Taxonomy" id="215465"/>
    <lineage>
        <taxon>Eukaryota</taxon>
        <taxon>Fungi</taxon>
        <taxon>Dikarya</taxon>
        <taxon>Ascomycota</taxon>
        <taxon>Pezizomycotina</taxon>
        <taxon>Dothideomycetes</taxon>
        <taxon>Dothideomycetidae</taxon>
        <taxon>Mycosphaerellales</taxon>
        <taxon>Mycosphaerellaceae</taxon>
        <taxon>Septoria</taxon>
    </lineage>
</organism>
<reference evidence="1" key="1">
    <citation type="submission" date="2022-06" db="EMBL/GenBank/DDBJ databases">
        <title>Complete genome sequences of two strains of the flax pathogen Septoria linicola.</title>
        <authorList>
            <person name="Lapalu N."/>
            <person name="Simon A."/>
            <person name="Demenou B."/>
            <person name="Paumier D."/>
            <person name="Guillot M.-P."/>
            <person name="Gout L."/>
            <person name="Valade R."/>
        </authorList>
    </citation>
    <scope>NUCLEOTIDE SEQUENCE</scope>
    <source>
        <strain evidence="1">SE15195</strain>
    </source>
</reference>
<evidence type="ECO:0000313" key="2">
    <source>
        <dbReference type="Proteomes" id="UP001056384"/>
    </source>
</evidence>
<gene>
    <name evidence="1" type="ORF">Slin15195_G001860</name>
</gene>
<dbReference type="AlphaFoldDB" id="A0A9Q9ADF1"/>
<dbReference type="Proteomes" id="UP001056384">
    <property type="component" value="Chromosome 1"/>
</dbReference>
<evidence type="ECO:0000313" key="1">
    <source>
        <dbReference type="EMBL" id="USW46867.1"/>
    </source>
</evidence>